<reference evidence="1 2" key="1">
    <citation type="submission" date="2020-03" db="EMBL/GenBank/DDBJ databases">
        <title>Draft Genome Sequence of Cudoniella acicularis.</title>
        <authorList>
            <person name="Buettner E."/>
            <person name="Kellner H."/>
        </authorList>
    </citation>
    <scope>NUCLEOTIDE SEQUENCE [LARGE SCALE GENOMIC DNA]</scope>
    <source>
        <strain evidence="1 2">DSM 108380</strain>
    </source>
</reference>
<accession>A0A8H4W7Y1</accession>
<sequence length="233" mass="25017">MRLWIEPIGRRSRFWNQSHAVHAYVQCWCDYYGCANGLFLTSLLPPSLFEYAQRSNASSYGANSLEACTPEAGSSLQDCNSAAAAAATATATTAAAAPSLKFFPAYLEGLRASCLACLAYLGRRRQDGLHEETNQNESMSQLILSLSPIANQLSDLRGGRTVVASLLRRYDLTYEMFGLGGLSAPCGETTHDGNNTSVLNPPWPYVSIGDSGRSMKVSDGAARTLTLSSKGGR</sequence>
<dbReference type="Proteomes" id="UP000566819">
    <property type="component" value="Unassembled WGS sequence"/>
</dbReference>
<organism evidence="1 2">
    <name type="scientific">Cudoniella acicularis</name>
    <dbReference type="NCBI Taxonomy" id="354080"/>
    <lineage>
        <taxon>Eukaryota</taxon>
        <taxon>Fungi</taxon>
        <taxon>Dikarya</taxon>
        <taxon>Ascomycota</taxon>
        <taxon>Pezizomycotina</taxon>
        <taxon>Leotiomycetes</taxon>
        <taxon>Helotiales</taxon>
        <taxon>Tricladiaceae</taxon>
        <taxon>Cudoniella</taxon>
    </lineage>
</organism>
<name>A0A8H4W7Y1_9HELO</name>
<protein>
    <submittedName>
        <fullName evidence="1">Uncharacterized protein</fullName>
    </submittedName>
</protein>
<proteinExistence type="predicted"/>
<comment type="caution">
    <text evidence="1">The sequence shown here is derived from an EMBL/GenBank/DDBJ whole genome shotgun (WGS) entry which is preliminary data.</text>
</comment>
<evidence type="ECO:0000313" key="1">
    <source>
        <dbReference type="EMBL" id="KAF4637648.1"/>
    </source>
</evidence>
<dbReference type="AlphaFoldDB" id="A0A8H4W7Y1"/>
<gene>
    <name evidence="1" type="ORF">G7Y89_g439</name>
</gene>
<evidence type="ECO:0000313" key="2">
    <source>
        <dbReference type="Proteomes" id="UP000566819"/>
    </source>
</evidence>
<dbReference type="EMBL" id="JAAMPI010000015">
    <property type="protein sequence ID" value="KAF4637648.1"/>
    <property type="molecule type" value="Genomic_DNA"/>
</dbReference>
<keyword evidence="2" id="KW-1185">Reference proteome</keyword>